<gene>
    <name evidence="1" type="ORF">LTS18_014889</name>
</gene>
<protein>
    <submittedName>
        <fullName evidence="1">Uncharacterized protein</fullName>
    </submittedName>
</protein>
<organism evidence="1 2">
    <name type="scientific">Coniosporium uncinatum</name>
    <dbReference type="NCBI Taxonomy" id="93489"/>
    <lineage>
        <taxon>Eukaryota</taxon>
        <taxon>Fungi</taxon>
        <taxon>Dikarya</taxon>
        <taxon>Ascomycota</taxon>
        <taxon>Pezizomycotina</taxon>
        <taxon>Dothideomycetes</taxon>
        <taxon>Dothideomycetes incertae sedis</taxon>
        <taxon>Coniosporium</taxon>
    </lineage>
</organism>
<evidence type="ECO:0000313" key="2">
    <source>
        <dbReference type="Proteomes" id="UP001186974"/>
    </source>
</evidence>
<dbReference type="Proteomes" id="UP001186974">
    <property type="component" value="Unassembled WGS sequence"/>
</dbReference>
<name>A0ACC3DGY6_9PEZI</name>
<sequence>MSVRNYQEIAVLSVNVQRGAERFSRYDETQKIPDLDAARVNVTGLSQVYNLFFIAGDSQVYVYQPRFPTQSLSAIASLIVKLPISRPGLQGYINPYRPHQVNHLVVDFLGNEEILLLSCDDGDVLAYRTREINAEIERRQEPE</sequence>
<accession>A0ACC3DGY6</accession>
<keyword evidence="2" id="KW-1185">Reference proteome</keyword>
<comment type="caution">
    <text evidence="1">The sequence shown here is derived from an EMBL/GenBank/DDBJ whole genome shotgun (WGS) entry which is preliminary data.</text>
</comment>
<feature type="non-terminal residue" evidence="1">
    <location>
        <position position="143"/>
    </location>
</feature>
<reference evidence="1" key="1">
    <citation type="submission" date="2024-09" db="EMBL/GenBank/DDBJ databases">
        <title>Black Yeasts Isolated from many extreme environments.</title>
        <authorList>
            <person name="Coleine C."/>
            <person name="Stajich J.E."/>
            <person name="Selbmann L."/>
        </authorList>
    </citation>
    <scope>NUCLEOTIDE SEQUENCE</scope>
    <source>
        <strain evidence="1">CCFEE 5737</strain>
    </source>
</reference>
<proteinExistence type="predicted"/>
<dbReference type="EMBL" id="JAWDJW010004856">
    <property type="protein sequence ID" value="KAK3071320.1"/>
    <property type="molecule type" value="Genomic_DNA"/>
</dbReference>
<evidence type="ECO:0000313" key="1">
    <source>
        <dbReference type="EMBL" id="KAK3071320.1"/>
    </source>
</evidence>